<dbReference type="EnsemblPlants" id="AET4Gv20360900.21">
    <property type="protein sequence ID" value="AET4Gv20360900.21"/>
    <property type="gene ID" value="AET4Gv20360900"/>
</dbReference>
<accession>A0A453HYT1</accession>
<keyword evidence="2" id="KW-1185">Reference proteome</keyword>
<proteinExistence type="predicted"/>
<dbReference type="Gramene" id="AET4Gv20360900.22">
    <property type="protein sequence ID" value="AET4Gv20360900.22"/>
    <property type="gene ID" value="AET4Gv20360900"/>
</dbReference>
<evidence type="ECO:0000313" key="1">
    <source>
        <dbReference type="EnsemblPlants" id="AET4Gv20360900.22"/>
    </source>
</evidence>
<dbReference type="EnsemblPlants" id="AET4Gv20360900.22">
    <property type="protein sequence ID" value="AET4Gv20360900.22"/>
    <property type="gene ID" value="AET4Gv20360900"/>
</dbReference>
<dbReference type="Gramene" id="AET4Gv20360900.21">
    <property type="protein sequence ID" value="AET4Gv20360900.21"/>
    <property type="gene ID" value="AET4Gv20360900"/>
</dbReference>
<reference evidence="2" key="2">
    <citation type="journal article" date="2017" name="Nat. Plants">
        <title>The Aegilops tauschii genome reveals multiple impacts of transposons.</title>
        <authorList>
            <person name="Zhao G."/>
            <person name="Zou C."/>
            <person name="Li K."/>
            <person name="Wang K."/>
            <person name="Li T."/>
            <person name="Gao L."/>
            <person name="Zhang X."/>
            <person name="Wang H."/>
            <person name="Yang Z."/>
            <person name="Liu X."/>
            <person name="Jiang W."/>
            <person name="Mao L."/>
            <person name="Kong X."/>
            <person name="Jiao Y."/>
            <person name="Jia J."/>
        </authorList>
    </citation>
    <scope>NUCLEOTIDE SEQUENCE [LARGE SCALE GENOMIC DNA]</scope>
    <source>
        <strain evidence="2">cv. AL8/78</strain>
    </source>
</reference>
<reference evidence="1" key="4">
    <citation type="submission" date="2019-03" db="UniProtKB">
        <authorList>
            <consortium name="EnsemblPlants"/>
        </authorList>
    </citation>
    <scope>IDENTIFICATION</scope>
</reference>
<reference evidence="2" key="1">
    <citation type="journal article" date="2014" name="Science">
        <title>Ancient hybridizations among the ancestral genomes of bread wheat.</title>
        <authorList>
            <consortium name="International Wheat Genome Sequencing Consortium,"/>
            <person name="Marcussen T."/>
            <person name="Sandve S.R."/>
            <person name="Heier L."/>
            <person name="Spannagl M."/>
            <person name="Pfeifer M."/>
            <person name="Jakobsen K.S."/>
            <person name="Wulff B.B."/>
            <person name="Steuernagel B."/>
            <person name="Mayer K.F."/>
            <person name="Olsen O.A."/>
        </authorList>
    </citation>
    <scope>NUCLEOTIDE SEQUENCE [LARGE SCALE GENOMIC DNA]</scope>
    <source>
        <strain evidence="2">cv. AL8/78</strain>
    </source>
</reference>
<reference evidence="1" key="5">
    <citation type="journal article" date="2021" name="G3 (Bethesda)">
        <title>Aegilops tauschii genome assembly Aet v5.0 features greater sequence contiguity and improved annotation.</title>
        <authorList>
            <person name="Wang L."/>
            <person name="Zhu T."/>
            <person name="Rodriguez J.C."/>
            <person name="Deal K.R."/>
            <person name="Dubcovsky J."/>
            <person name="McGuire P.E."/>
            <person name="Lux T."/>
            <person name="Spannagl M."/>
            <person name="Mayer K.F.X."/>
            <person name="Baldrich P."/>
            <person name="Meyers B.C."/>
            <person name="Huo N."/>
            <person name="Gu Y.Q."/>
            <person name="Zhou H."/>
            <person name="Devos K.M."/>
            <person name="Bennetzen J.L."/>
            <person name="Unver T."/>
            <person name="Budak H."/>
            <person name="Gulick P.J."/>
            <person name="Galiba G."/>
            <person name="Kalapos B."/>
            <person name="Nelson D.R."/>
            <person name="Li P."/>
            <person name="You F.M."/>
            <person name="Luo M.C."/>
            <person name="Dvorak J."/>
        </authorList>
    </citation>
    <scope>NUCLEOTIDE SEQUENCE [LARGE SCALE GENOMIC DNA]</scope>
    <source>
        <strain evidence="1">cv. AL8/78</strain>
    </source>
</reference>
<dbReference type="Proteomes" id="UP000015105">
    <property type="component" value="Chromosome 4D"/>
</dbReference>
<organism evidence="1 2">
    <name type="scientific">Aegilops tauschii subsp. strangulata</name>
    <name type="common">Goatgrass</name>
    <dbReference type="NCBI Taxonomy" id="200361"/>
    <lineage>
        <taxon>Eukaryota</taxon>
        <taxon>Viridiplantae</taxon>
        <taxon>Streptophyta</taxon>
        <taxon>Embryophyta</taxon>
        <taxon>Tracheophyta</taxon>
        <taxon>Spermatophyta</taxon>
        <taxon>Magnoliopsida</taxon>
        <taxon>Liliopsida</taxon>
        <taxon>Poales</taxon>
        <taxon>Poaceae</taxon>
        <taxon>BOP clade</taxon>
        <taxon>Pooideae</taxon>
        <taxon>Triticodae</taxon>
        <taxon>Triticeae</taxon>
        <taxon>Triticinae</taxon>
        <taxon>Aegilops</taxon>
    </lineage>
</organism>
<reference evidence="1" key="3">
    <citation type="journal article" date="2017" name="Nature">
        <title>Genome sequence of the progenitor of the wheat D genome Aegilops tauschii.</title>
        <authorList>
            <person name="Luo M.C."/>
            <person name="Gu Y.Q."/>
            <person name="Puiu D."/>
            <person name="Wang H."/>
            <person name="Twardziok S.O."/>
            <person name="Deal K.R."/>
            <person name="Huo N."/>
            <person name="Zhu T."/>
            <person name="Wang L."/>
            <person name="Wang Y."/>
            <person name="McGuire P.E."/>
            <person name="Liu S."/>
            <person name="Long H."/>
            <person name="Ramasamy R.K."/>
            <person name="Rodriguez J.C."/>
            <person name="Van S.L."/>
            <person name="Yuan L."/>
            <person name="Wang Z."/>
            <person name="Xia Z."/>
            <person name="Xiao L."/>
            <person name="Anderson O.D."/>
            <person name="Ouyang S."/>
            <person name="Liang Y."/>
            <person name="Zimin A.V."/>
            <person name="Pertea G."/>
            <person name="Qi P."/>
            <person name="Bennetzen J.L."/>
            <person name="Dai X."/>
            <person name="Dawson M.W."/>
            <person name="Muller H.G."/>
            <person name="Kugler K."/>
            <person name="Rivarola-Duarte L."/>
            <person name="Spannagl M."/>
            <person name="Mayer K.F.X."/>
            <person name="Lu F.H."/>
            <person name="Bevan M.W."/>
            <person name="Leroy P."/>
            <person name="Li P."/>
            <person name="You F.M."/>
            <person name="Sun Q."/>
            <person name="Liu Z."/>
            <person name="Lyons E."/>
            <person name="Wicker T."/>
            <person name="Salzberg S.L."/>
            <person name="Devos K.M."/>
            <person name="Dvorak J."/>
        </authorList>
    </citation>
    <scope>NUCLEOTIDE SEQUENCE [LARGE SCALE GENOMIC DNA]</scope>
    <source>
        <strain evidence="1">cv. AL8/78</strain>
    </source>
</reference>
<name>A0A453HYT1_AEGTS</name>
<sequence>MCGSSNYRQNRVTLFYSFSVREFHVLKNNKRVTVNNCVIYFKLSALQEKRFLPSSIVEQQGQ</sequence>
<dbReference type="AlphaFoldDB" id="A0A453HYT1"/>
<protein>
    <submittedName>
        <fullName evidence="1">Uncharacterized protein</fullName>
    </submittedName>
</protein>
<evidence type="ECO:0000313" key="2">
    <source>
        <dbReference type="Proteomes" id="UP000015105"/>
    </source>
</evidence>